<feature type="compositionally biased region" description="Basic and acidic residues" evidence="1">
    <location>
        <begin position="103"/>
        <end position="118"/>
    </location>
</feature>
<evidence type="ECO:0008006" key="5">
    <source>
        <dbReference type="Google" id="ProtNLM"/>
    </source>
</evidence>
<feature type="signal peptide" evidence="2">
    <location>
        <begin position="1"/>
        <end position="25"/>
    </location>
</feature>
<evidence type="ECO:0000256" key="2">
    <source>
        <dbReference type="SAM" id="SignalP"/>
    </source>
</evidence>
<dbReference type="AlphaFoldDB" id="A0A4Z2GTC6"/>
<gene>
    <name evidence="3" type="ORF">EYF80_033759</name>
</gene>
<evidence type="ECO:0000313" key="4">
    <source>
        <dbReference type="Proteomes" id="UP000314294"/>
    </source>
</evidence>
<evidence type="ECO:0000256" key="1">
    <source>
        <dbReference type="SAM" id="MobiDB-lite"/>
    </source>
</evidence>
<feature type="chain" id="PRO_5021379237" description="Secreted protein" evidence="2">
    <location>
        <begin position="26"/>
        <end position="153"/>
    </location>
</feature>
<dbReference type="Proteomes" id="UP000314294">
    <property type="component" value="Unassembled WGS sequence"/>
</dbReference>
<protein>
    <recommendedName>
        <fullName evidence="5">Secreted protein</fullName>
    </recommendedName>
</protein>
<proteinExistence type="predicted"/>
<sequence length="153" mass="17277">MGDRLPHCRLFILLLWHRLTVKVLSVQRAANRIESDGTPEVVLLFTFSDARVMNCVHAFTAAGPGVVNHRGRRPRRGGLSPRDRRRDSLLAVDFSAPGPGCRRGSESGERECGERRAARANECSLLPPLVCNVAVNERRRRMKKEKKKKTHEE</sequence>
<dbReference type="EMBL" id="SRLO01000438">
    <property type="protein sequence ID" value="TNN56043.1"/>
    <property type="molecule type" value="Genomic_DNA"/>
</dbReference>
<reference evidence="3 4" key="1">
    <citation type="submission" date="2019-03" db="EMBL/GenBank/DDBJ databases">
        <title>First draft genome of Liparis tanakae, snailfish: a comprehensive survey of snailfish specific genes.</title>
        <authorList>
            <person name="Kim W."/>
            <person name="Song I."/>
            <person name="Jeong J.-H."/>
            <person name="Kim D."/>
            <person name="Kim S."/>
            <person name="Ryu S."/>
            <person name="Song J.Y."/>
            <person name="Lee S.K."/>
        </authorList>
    </citation>
    <scope>NUCLEOTIDE SEQUENCE [LARGE SCALE GENOMIC DNA]</scope>
    <source>
        <tissue evidence="3">Muscle</tissue>
    </source>
</reference>
<organism evidence="3 4">
    <name type="scientific">Liparis tanakae</name>
    <name type="common">Tanaka's snailfish</name>
    <dbReference type="NCBI Taxonomy" id="230148"/>
    <lineage>
        <taxon>Eukaryota</taxon>
        <taxon>Metazoa</taxon>
        <taxon>Chordata</taxon>
        <taxon>Craniata</taxon>
        <taxon>Vertebrata</taxon>
        <taxon>Euteleostomi</taxon>
        <taxon>Actinopterygii</taxon>
        <taxon>Neopterygii</taxon>
        <taxon>Teleostei</taxon>
        <taxon>Neoteleostei</taxon>
        <taxon>Acanthomorphata</taxon>
        <taxon>Eupercaria</taxon>
        <taxon>Perciformes</taxon>
        <taxon>Cottioidei</taxon>
        <taxon>Cottales</taxon>
        <taxon>Liparidae</taxon>
        <taxon>Liparis</taxon>
    </lineage>
</organism>
<comment type="caution">
    <text evidence="3">The sequence shown here is derived from an EMBL/GenBank/DDBJ whole genome shotgun (WGS) entry which is preliminary data.</text>
</comment>
<keyword evidence="4" id="KW-1185">Reference proteome</keyword>
<accession>A0A4Z2GTC6</accession>
<feature type="region of interest" description="Disordered" evidence="1">
    <location>
        <begin position="67"/>
        <end position="118"/>
    </location>
</feature>
<name>A0A4Z2GTC6_9TELE</name>
<keyword evidence="2" id="KW-0732">Signal</keyword>
<evidence type="ECO:0000313" key="3">
    <source>
        <dbReference type="EMBL" id="TNN56043.1"/>
    </source>
</evidence>